<reference evidence="1 2" key="1">
    <citation type="submission" date="2019-05" db="EMBL/GenBank/DDBJ databases">
        <title>Another draft genome of Portunus trituberculatus and its Hox gene families provides insights of decapod evolution.</title>
        <authorList>
            <person name="Jeong J.-H."/>
            <person name="Song I."/>
            <person name="Kim S."/>
            <person name="Choi T."/>
            <person name="Kim D."/>
            <person name="Ryu S."/>
            <person name="Kim W."/>
        </authorList>
    </citation>
    <scope>NUCLEOTIDE SEQUENCE [LARGE SCALE GENOMIC DNA]</scope>
    <source>
        <tissue evidence="1">Muscle</tissue>
    </source>
</reference>
<dbReference type="AlphaFoldDB" id="A0A5B7IZ63"/>
<gene>
    <name evidence="1" type="ORF">E2C01_082408</name>
</gene>
<accession>A0A5B7IZ63</accession>
<keyword evidence="2" id="KW-1185">Reference proteome</keyword>
<protein>
    <submittedName>
        <fullName evidence="1">Uncharacterized protein</fullName>
    </submittedName>
</protein>
<dbReference type="EMBL" id="VSRR010074821">
    <property type="protein sequence ID" value="MPC87543.1"/>
    <property type="molecule type" value="Genomic_DNA"/>
</dbReference>
<name>A0A5B7IZ63_PORTR</name>
<evidence type="ECO:0000313" key="2">
    <source>
        <dbReference type="Proteomes" id="UP000324222"/>
    </source>
</evidence>
<dbReference type="Proteomes" id="UP000324222">
    <property type="component" value="Unassembled WGS sequence"/>
</dbReference>
<evidence type="ECO:0000313" key="1">
    <source>
        <dbReference type="EMBL" id="MPC87543.1"/>
    </source>
</evidence>
<sequence length="80" mass="8620">MKTPCGDKMRIYYWLLKVTPWRPAGVGREGGGGGRGGGGWLERLGSDLELGPSSLSVAESAQCWPLITTDKHWGGLARAY</sequence>
<proteinExistence type="predicted"/>
<organism evidence="1 2">
    <name type="scientific">Portunus trituberculatus</name>
    <name type="common">Swimming crab</name>
    <name type="synonym">Neptunus trituberculatus</name>
    <dbReference type="NCBI Taxonomy" id="210409"/>
    <lineage>
        <taxon>Eukaryota</taxon>
        <taxon>Metazoa</taxon>
        <taxon>Ecdysozoa</taxon>
        <taxon>Arthropoda</taxon>
        <taxon>Crustacea</taxon>
        <taxon>Multicrustacea</taxon>
        <taxon>Malacostraca</taxon>
        <taxon>Eumalacostraca</taxon>
        <taxon>Eucarida</taxon>
        <taxon>Decapoda</taxon>
        <taxon>Pleocyemata</taxon>
        <taxon>Brachyura</taxon>
        <taxon>Eubrachyura</taxon>
        <taxon>Portunoidea</taxon>
        <taxon>Portunidae</taxon>
        <taxon>Portuninae</taxon>
        <taxon>Portunus</taxon>
    </lineage>
</organism>
<comment type="caution">
    <text evidence="1">The sequence shown here is derived from an EMBL/GenBank/DDBJ whole genome shotgun (WGS) entry which is preliminary data.</text>
</comment>